<evidence type="ECO:0000313" key="4">
    <source>
        <dbReference type="EMBL" id="TCP17845.1"/>
    </source>
</evidence>
<dbReference type="AlphaFoldDB" id="A0A4R2NA61"/>
<comment type="caution">
    <text evidence="4">The sequence shown here is derived from an EMBL/GenBank/DDBJ whole genome shotgun (WGS) entry which is preliminary data.</text>
</comment>
<dbReference type="InterPro" id="IPR020904">
    <property type="entry name" value="Sc_DH/Rdtase_CS"/>
</dbReference>
<dbReference type="PROSITE" id="PS00061">
    <property type="entry name" value="ADH_SHORT"/>
    <property type="match status" value="1"/>
</dbReference>
<proteinExistence type="inferred from homology"/>
<dbReference type="EMBL" id="SLXJ01000004">
    <property type="protein sequence ID" value="TCP17845.1"/>
    <property type="molecule type" value="Genomic_DNA"/>
</dbReference>
<keyword evidence="5" id="KW-1185">Reference proteome</keyword>
<dbReference type="Proteomes" id="UP000295537">
    <property type="component" value="Unassembled WGS sequence"/>
</dbReference>
<gene>
    <name evidence="4" type="ORF">EV693_10475</name>
</gene>
<name>A0A4R2NA61_9PAST</name>
<protein>
    <submittedName>
        <fullName evidence="4">3-hydroxy acid dehydrogenase/malonic semialdehyde reductase</fullName>
    </submittedName>
</protein>
<dbReference type="PRINTS" id="PR00081">
    <property type="entry name" value="GDHRDH"/>
</dbReference>
<evidence type="ECO:0000256" key="3">
    <source>
        <dbReference type="RuleBase" id="RU000363"/>
    </source>
</evidence>
<dbReference type="GO" id="GO:0016616">
    <property type="term" value="F:oxidoreductase activity, acting on the CH-OH group of donors, NAD or NADP as acceptor"/>
    <property type="evidence" value="ECO:0007669"/>
    <property type="project" value="UniProtKB-ARBA"/>
</dbReference>
<evidence type="ECO:0000256" key="1">
    <source>
        <dbReference type="ARBA" id="ARBA00006484"/>
    </source>
</evidence>
<dbReference type="Gene3D" id="3.40.50.720">
    <property type="entry name" value="NAD(P)-binding Rossmann-like Domain"/>
    <property type="match status" value="1"/>
</dbReference>
<keyword evidence="2" id="KW-0560">Oxidoreductase</keyword>
<dbReference type="Pfam" id="PF00106">
    <property type="entry name" value="adh_short"/>
    <property type="match status" value="1"/>
</dbReference>
<dbReference type="PANTHER" id="PTHR42901:SF1">
    <property type="entry name" value="ALCOHOL DEHYDROGENASE"/>
    <property type="match status" value="1"/>
</dbReference>
<sequence length="257" mass="27977">MENKAVNMKTALVTGATSGFGLAICRTLIEAGYRVIGTGRRAERLDALKLQFGEQFLPLAFDVSDRNAVEQALARRPTDWQAVDLLVNNAGLALGLESADKAELSDWYQMIDTNIKGLVAVTRLVLPEMVARNSGQVINIGSIAGNYPYPGGNVYGGTKAFVKQFSLNLRADLAGTKIRVTNVEPGLCGGTEFSNVRFKGDDEKAAKLYENVNYVSAEDIANIVLWLNQQPEHVNINRIEVMPTAQTFSPLLVSRSV</sequence>
<reference evidence="4 5" key="1">
    <citation type="submission" date="2019-03" db="EMBL/GenBank/DDBJ databases">
        <title>Genomic Encyclopedia of Type Strains, Phase IV (KMG-IV): sequencing the most valuable type-strain genomes for metagenomic binning, comparative biology and taxonomic classification.</title>
        <authorList>
            <person name="Goeker M."/>
        </authorList>
    </citation>
    <scope>NUCLEOTIDE SEQUENCE [LARGE SCALE GENOMIC DNA]</scope>
    <source>
        <strain evidence="4 5">DSM 16380</strain>
    </source>
</reference>
<evidence type="ECO:0000256" key="2">
    <source>
        <dbReference type="ARBA" id="ARBA00023002"/>
    </source>
</evidence>
<dbReference type="InterPro" id="IPR002347">
    <property type="entry name" value="SDR_fam"/>
</dbReference>
<dbReference type="PANTHER" id="PTHR42901">
    <property type="entry name" value="ALCOHOL DEHYDROGENASE"/>
    <property type="match status" value="1"/>
</dbReference>
<dbReference type="SUPFAM" id="SSF51735">
    <property type="entry name" value="NAD(P)-binding Rossmann-fold domains"/>
    <property type="match status" value="1"/>
</dbReference>
<comment type="similarity">
    <text evidence="1 3">Belongs to the short-chain dehydrogenases/reductases (SDR) family.</text>
</comment>
<evidence type="ECO:0000313" key="5">
    <source>
        <dbReference type="Proteomes" id="UP000295537"/>
    </source>
</evidence>
<dbReference type="PRINTS" id="PR00080">
    <property type="entry name" value="SDRFAMILY"/>
</dbReference>
<dbReference type="InterPro" id="IPR036291">
    <property type="entry name" value="NAD(P)-bd_dom_sf"/>
</dbReference>
<dbReference type="FunFam" id="3.40.50.720:FF:000047">
    <property type="entry name" value="NADP-dependent L-serine/L-allo-threonine dehydrogenase"/>
    <property type="match status" value="1"/>
</dbReference>
<organism evidence="4 5">
    <name type="scientific">Nicoletella semolina</name>
    <dbReference type="NCBI Taxonomy" id="271160"/>
    <lineage>
        <taxon>Bacteria</taxon>
        <taxon>Pseudomonadati</taxon>
        <taxon>Pseudomonadota</taxon>
        <taxon>Gammaproteobacteria</taxon>
        <taxon>Pasteurellales</taxon>
        <taxon>Pasteurellaceae</taxon>
        <taxon>Nicoletella</taxon>
    </lineage>
</organism>
<dbReference type="CDD" id="cd05346">
    <property type="entry name" value="SDR_c5"/>
    <property type="match status" value="1"/>
</dbReference>
<accession>A0A4R2NA61</accession>